<dbReference type="PROSITE" id="PS50111">
    <property type="entry name" value="CHEMOTAXIS_TRANSDUC_2"/>
    <property type="match status" value="1"/>
</dbReference>
<dbReference type="InterPro" id="IPR003660">
    <property type="entry name" value="HAMP_dom"/>
</dbReference>
<dbReference type="FunFam" id="1.10.287.950:FF:000001">
    <property type="entry name" value="Methyl-accepting chemotaxis sensory transducer"/>
    <property type="match status" value="1"/>
</dbReference>
<reference evidence="11 12" key="1">
    <citation type="submission" date="2019-08" db="EMBL/GenBank/DDBJ databases">
        <title>Draft genome analysis of Rheinheimera tangshanensis isolated from the roots of fresh rice plants (Oryza sativa).</title>
        <authorList>
            <person name="Yu Q."/>
            <person name="Qi Y."/>
            <person name="Zhang H."/>
            <person name="Pu J."/>
        </authorList>
    </citation>
    <scope>NUCLEOTIDE SEQUENCE [LARGE SCALE GENOMIC DNA]</scope>
    <source>
        <strain evidence="11 12">JA3-B52</strain>
    </source>
</reference>
<dbReference type="SMART" id="SM00304">
    <property type="entry name" value="HAMP"/>
    <property type="match status" value="1"/>
</dbReference>
<feature type="transmembrane region" description="Helical" evidence="8">
    <location>
        <begin position="12"/>
        <end position="31"/>
    </location>
</feature>
<comment type="subcellular location">
    <subcellularLocation>
        <location evidence="1">Membrane</location>
        <topology evidence="1">Multi-pass membrane protein</topology>
    </subcellularLocation>
</comment>
<dbReference type="OrthoDB" id="9781845at2"/>
<evidence type="ECO:0000256" key="3">
    <source>
        <dbReference type="ARBA" id="ARBA00022989"/>
    </source>
</evidence>
<evidence type="ECO:0000256" key="7">
    <source>
        <dbReference type="PROSITE-ProRule" id="PRU00284"/>
    </source>
</evidence>
<organism evidence="11 12">
    <name type="scientific">Rheinheimera tangshanensis</name>
    <dbReference type="NCBI Taxonomy" id="400153"/>
    <lineage>
        <taxon>Bacteria</taxon>
        <taxon>Pseudomonadati</taxon>
        <taxon>Pseudomonadota</taxon>
        <taxon>Gammaproteobacteria</taxon>
        <taxon>Chromatiales</taxon>
        <taxon>Chromatiaceae</taxon>
        <taxon>Rheinheimera</taxon>
    </lineage>
</organism>
<feature type="domain" description="Methyl-accepting transducer" evidence="9">
    <location>
        <begin position="265"/>
        <end position="501"/>
    </location>
</feature>
<dbReference type="GO" id="GO:0016020">
    <property type="term" value="C:membrane"/>
    <property type="evidence" value="ECO:0007669"/>
    <property type="project" value="UniProtKB-SubCell"/>
</dbReference>
<dbReference type="InterPro" id="IPR004090">
    <property type="entry name" value="Chemotax_Me-accpt_rcpt"/>
</dbReference>
<evidence type="ECO:0000313" key="12">
    <source>
        <dbReference type="Proteomes" id="UP000321814"/>
    </source>
</evidence>
<dbReference type="Proteomes" id="UP000321814">
    <property type="component" value="Unassembled WGS sequence"/>
</dbReference>
<proteinExistence type="inferred from homology"/>
<dbReference type="Pfam" id="PF00015">
    <property type="entry name" value="MCPsignal"/>
    <property type="match status" value="1"/>
</dbReference>
<accession>A0A5C8LLF2</accession>
<evidence type="ECO:0000256" key="6">
    <source>
        <dbReference type="ARBA" id="ARBA00029447"/>
    </source>
</evidence>
<dbReference type="PROSITE" id="PS50885">
    <property type="entry name" value="HAMP"/>
    <property type="match status" value="1"/>
</dbReference>
<dbReference type="Pfam" id="PF00672">
    <property type="entry name" value="HAMP"/>
    <property type="match status" value="1"/>
</dbReference>
<dbReference type="GO" id="GO:0004888">
    <property type="term" value="F:transmembrane signaling receptor activity"/>
    <property type="evidence" value="ECO:0007669"/>
    <property type="project" value="InterPro"/>
</dbReference>
<dbReference type="PANTHER" id="PTHR32089:SF119">
    <property type="entry name" value="METHYL-ACCEPTING CHEMOTAXIS PROTEIN CTPL"/>
    <property type="match status" value="1"/>
</dbReference>
<keyword evidence="4 8" id="KW-0472">Membrane</keyword>
<protein>
    <submittedName>
        <fullName evidence="11">Methyl-accepting chemotaxis protein</fullName>
    </submittedName>
</protein>
<name>A0A5C8LLF2_9GAMM</name>
<dbReference type="InterPro" id="IPR004089">
    <property type="entry name" value="MCPsignal_dom"/>
</dbReference>
<sequence length="538" mass="58822">MNFNSIRVKSSIPTLLMAITVLVVITLFSYLNSLQRHALSIEDENFLPAVSTVLNADRDLYQAKLALAILKSGNTKEGDAAKADFDENALQVQQRFNEYLGFLSDYPEIAVKFADFEQNYQSWRQSAVVLFDAQTELEFNSLLSVEDGKFAELRKILNLAGEVALELSEQEQAKLDAQIQWFTNITYGFAFILLLISSWFSYKGPRDLTRQINALTQRLGEIASGDGDLTARLQISSKDEFADLAVQFNSFIANQCDMIAAILQQARQLSQLTTQLSDSAVKTNAITSSLNTASDSIVSAVHEMTLANKEMAQVATETAQESDQARKSAGLGLEVVAKVTHSMDKLTADVDAALGFSTDLEKSSGTISSVLEVIRSIAEQTNLLALNAAIEAARAGEQGRGFAVVADEVRTLASRTQQSTNHIQEIIVQLQNRVSESTHAITSGKQNADLTVENFGQAEQVFHLIMQSSVQVNDMAIRTAAATEEQAVVSEEITKNLYALHDQASAAGDVAKENNKLSAEIRQLSDVLFNLVGKFKIS</sequence>
<dbReference type="SMART" id="SM00283">
    <property type="entry name" value="MA"/>
    <property type="match status" value="1"/>
</dbReference>
<dbReference type="Gene3D" id="1.10.287.950">
    <property type="entry name" value="Methyl-accepting chemotaxis protein"/>
    <property type="match status" value="1"/>
</dbReference>
<comment type="caution">
    <text evidence="11">The sequence shown here is derived from an EMBL/GenBank/DDBJ whole genome shotgun (WGS) entry which is preliminary data.</text>
</comment>
<keyword evidence="5 7" id="KW-0807">Transducer</keyword>
<dbReference type="SUPFAM" id="SSF58104">
    <property type="entry name" value="Methyl-accepting chemotaxis protein (MCP) signaling domain"/>
    <property type="match status" value="1"/>
</dbReference>
<dbReference type="GO" id="GO:0006935">
    <property type="term" value="P:chemotaxis"/>
    <property type="evidence" value="ECO:0007669"/>
    <property type="project" value="InterPro"/>
</dbReference>
<keyword evidence="2 8" id="KW-0812">Transmembrane</keyword>
<evidence type="ECO:0000256" key="5">
    <source>
        <dbReference type="ARBA" id="ARBA00023224"/>
    </source>
</evidence>
<dbReference type="PANTHER" id="PTHR32089">
    <property type="entry name" value="METHYL-ACCEPTING CHEMOTAXIS PROTEIN MCPB"/>
    <property type="match status" value="1"/>
</dbReference>
<dbReference type="CDD" id="cd06225">
    <property type="entry name" value="HAMP"/>
    <property type="match status" value="1"/>
</dbReference>
<comment type="similarity">
    <text evidence="6">Belongs to the methyl-accepting chemotaxis (MCP) protein family.</text>
</comment>
<dbReference type="AlphaFoldDB" id="A0A5C8LLF2"/>
<dbReference type="EMBL" id="VRLR01000014">
    <property type="protein sequence ID" value="TXK78166.1"/>
    <property type="molecule type" value="Genomic_DNA"/>
</dbReference>
<feature type="domain" description="HAMP" evidence="10">
    <location>
        <begin position="206"/>
        <end position="260"/>
    </location>
</feature>
<gene>
    <name evidence="11" type="ORF">FU839_16780</name>
</gene>
<evidence type="ECO:0000256" key="4">
    <source>
        <dbReference type="ARBA" id="ARBA00023136"/>
    </source>
</evidence>
<evidence type="ECO:0000259" key="10">
    <source>
        <dbReference type="PROSITE" id="PS50885"/>
    </source>
</evidence>
<dbReference type="GO" id="GO:0007165">
    <property type="term" value="P:signal transduction"/>
    <property type="evidence" value="ECO:0007669"/>
    <property type="project" value="UniProtKB-KW"/>
</dbReference>
<feature type="transmembrane region" description="Helical" evidence="8">
    <location>
        <begin position="181"/>
        <end position="202"/>
    </location>
</feature>
<evidence type="ECO:0000259" key="9">
    <source>
        <dbReference type="PROSITE" id="PS50111"/>
    </source>
</evidence>
<evidence type="ECO:0000256" key="8">
    <source>
        <dbReference type="SAM" id="Phobius"/>
    </source>
</evidence>
<evidence type="ECO:0000256" key="2">
    <source>
        <dbReference type="ARBA" id="ARBA00022692"/>
    </source>
</evidence>
<dbReference type="PRINTS" id="PR00260">
    <property type="entry name" value="CHEMTRNSDUCR"/>
</dbReference>
<evidence type="ECO:0000256" key="1">
    <source>
        <dbReference type="ARBA" id="ARBA00004141"/>
    </source>
</evidence>
<dbReference type="RefSeq" id="WP_147905289.1">
    <property type="nucleotide sequence ID" value="NZ_BAAAGC010000012.1"/>
</dbReference>
<keyword evidence="3 8" id="KW-1133">Transmembrane helix</keyword>
<dbReference type="CDD" id="cd11386">
    <property type="entry name" value="MCP_signal"/>
    <property type="match status" value="1"/>
</dbReference>
<evidence type="ECO:0000313" key="11">
    <source>
        <dbReference type="EMBL" id="TXK78166.1"/>
    </source>
</evidence>
<keyword evidence="12" id="KW-1185">Reference proteome</keyword>